<evidence type="ECO:0000256" key="3">
    <source>
        <dbReference type="SAM" id="MobiDB-lite"/>
    </source>
</evidence>
<dbReference type="PANTHER" id="PTHR36191:SF4">
    <property type="entry name" value="VWFD DOMAIN-CONTAINING PROTEIN"/>
    <property type="match status" value="1"/>
</dbReference>
<keyword evidence="4" id="KW-0472">Membrane</keyword>
<dbReference type="InterPro" id="IPR057774">
    <property type="entry name" value="D8C_UMOD/GP2/OIT3-like"/>
</dbReference>
<dbReference type="EMBL" id="NEDP02001185">
    <property type="protein sequence ID" value="OWF53923.1"/>
    <property type="molecule type" value="Genomic_DNA"/>
</dbReference>
<keyword evidence="4" id="KW-1133">Transmembrane helix</keyword>
<sequence length="384" mass="42679">MALIPVMLFLCYVNCVTTDPCLTYEEFQVDYKRSPGHVATVYEDSLCDVLVREKWYRFVGEAGGDMTNDRESLMTNSCGTVYPLWMDGEIPEVAEGIVDRKVCLKSIFSSCHKSFTIQVKNCCSYRVYYLHSANMCPSSYCVSPSLVPPVDCPGPSTNSTTRASTTTETTTSGDTTTGISTKETKTTTQTTSAKTDEVTAPASERSSDPVIFVLAVVCVVLPVLFFGIAFALYMRCRREKGLPESCHVGNDATTHHSRDMNSAFTENSHYEQLQSKIQSDGEYQDINGSLVNHHSWTNPTTVVHNTYQISEKQRQENCIEGPYYVLNPSKVQSHQSPYEDLKLQTSSNPYDILSQTAADSNKTSNVALKEADANPYTEIQQCTE</sequence>
<feature type="signal peptide" evidence="5">
    <location>
        <begin position="1"/>
        <end position="18"/>
    </location>
</feature>
<keyword evidence="2" id="KW-1015">Disulfide bond</keyword>
<evidence type="ECO:0000256" key="5">
    <source>
        <dbReference type="SAM" id="SignalP"/>
    </source>
</evidence>
<evidence type="ECO:0000256" key="1">
    <source>
        <dbReference type="ARBA" id="ARBA00022729"/>
    </source>
</evidence>
<keyword evidence="4" id="KW-0812">Transmembrane</keyword>
<feature type="region of interest" description="Disordered" evidence="3">
    <location>
        <begin position="153"/>
        <end position="201"/>
    </location>
</feature>
<accession>A0A210QYQ6</accession>
<dbReference type="PANTHER" id="PTHR36191">
    <property type="entry name" value="ENDO/EXONUCLEASE/PHOSPHATASE DOMAIN-CONTAINING PROTEIN-RELATED"/>
    <property type="match status" value="1"/>
</dbReference>
<comment type="caution">
    <text evidence="7">The sequence shown here is derived from an EMBL/GenBank/DDBJ whole genome shotgun (WGS) entry which is preliminary data.</text>
</comment>
<organism evidence="7 8">
    <name type="scientific">Mizuhopecten yessoensis</name>
    <name type="common">Japanese scallop</name>
    <name type="synonym">Patinopecten yessoensis</name>
    <dbReference type="NCBI Taxonomy" id="6573"/>
    <lineage>
        <taxon>Eukaryota</taxon>
        <taxon>Metazoa</taxon>
        <taxon>Spiralia</taxon>
        <taxon>Lophotrochozoa</taxon>
        <taxon>Mollusca</taxon>
        <taxon>Bivalvia</taxon>
        <taxon>Autobranchia</taxon>
        <taxon>Pteriomorphia</taxon>
        <taxon>Pectinida</taxon>
        <taxon>Pectinoidea</taxon>
        <taxon>Pectinidae</taxon>
        <taxon>Mizuhopecten</taxon>
    </lineage>
</organism>
<dbReference type="Proteomes" id="UP000242188">
    <property type="component" value="Unassembled WGS sequence"/>
</dbReference>
<dbReference type="OrthoDB" id="10043005at2759"/>
<dbReference type="Pfam" id="PF23283">
    <property type="entry name" value="D8C_UMOD"/>
    <property type="match status" value="1"/>
</dbReference>
<feature type="chain" id="PRO_5012600522" evidence="5">
    <location>
        <begin position="19"/>
        <end position="384"/>
    </location>
</feature>
<keyword evidence="1 5" id="KW-0732">Signal</keyword>
<evidence type="ECO:0000313" key="8">
    <source>
        <dbReference type="Proteomes" id="UP000242188"/>
    </source>
</evidence>
<feature type="transmembrane region" description="Helical" evidence="4">
    <location>
        <begin position="210"/>
        <end position="233"/>
    </location>
</feature>
<feature type="compositionally biased region" description="Low complexity" evidence="3">
    <location>
        <begin position="156"/>
        <end position="193"/>
    </location>
</feature>
<gene>
    <name evidence="7" type="ORF">KP79_PYT13109</name>
</gene>
<evidence type="ECO:0000259" key="6">
    <source>
        <dbReference type="Pfam" id="PF23283"/>
    </source>
</evidence>
<proteinExistence type="predicted"/>
<evidence type="ECO:0000256" key="4">
    <source>
        <dbReference type="SAM" id="Phobius"/>
    </source>
</evidence>
<protein>
    <submittedName>
        <fullName evidence="7">Oncoprotein-induced transcript 3 protein</fullName>
    </submittedName>
</protein>
<reference evidence="7 8" key="1">
    <citation type="journal article" date="2017" name="Nat. Ecol. Evol.">
        <title>Scallop genome provides insights into evolution of bilaterian karyotype and development.</title>
        <authorList>
            <person name="Wang S."/>
            <person name="Zhang J."/>
            <person name="Jiao W."/>
            <person name="Li J."/>
            <person name="Xun X."/>
            <person name="Sun Y."/>
            <person name="Guo X."/>
            <person name="Huan P."/>
            <person name="Dong B."/>
            <person name="Zhang L."/>
            <person name="Hu X."/>
            <person name="Sun X."/>
            <person name="Wang J."/>
            <person name="Zhao C."/>
            <person name="Wang Y."/>
            <person name="Wang D."/>
            <person name="Huang X."/>
            <person name="Wang R."/>
            <person name="Lv J."/>
            <person name="Li Y."/>
            <person name="Zhang Z."/>
            <person name="Liu B."/>
            <person name="Lu W."/>
            <person name="Hui Y."/>
            <person name="Liang J."/>
            <person name="Zhou Z."/>
            <person name="Hou R."/>
            <person name="Li X."/>
            <person name="Liu Y."/>
            <person name="Li H."/>
            <person name="Ning X."/>
            <person name="Lin Y."/>
            <person name="Zhao L."/>
            <person name="Xing Q."/>
            <person name="Dou J."/>
            <person name="Li Y."/>
            <person name="Mao J."/>
            <person name="Guo H."/>
            <person name="Dou H."/>
            <person name="Li T."/>
            <person name="Mu C."/>
            <person name="Jiang W."/>
            <person name="Fu Q."/>
            <person name="Fu X."/>
            <person name="Miao Y."/>
            <person name="Liu J."/>
            <person name="Yu Q."/>
            <person name="Li R."/>
            <person name="Liao H."/>
            <person name="Li X."/>
            <person name="Kong Y."/>
            <person name="Jiang Z."/>
            <person name="Chourrout D."/>
            <person name="Li R."/>
            <person name="Bao Z."/>
        </authorList>
    </citation>
    <scope>NUCLEOTIDE SEQUENCE [LARGE SCALE GENOMIC DNA]</scope>
    <source>
        <strain evidence="7 8">PY_sf001</strain>
    </source>
</reference>
<feature type="domain" description="UMOD/GP2/OIT3-like D8C" evidence="6">
    <location>
        <begin position="74"/>
        <end position="141"/>
    </location>
</feature>
<dbReference type="AlphaFoldDB" id="A0A210QYQ6"/>
<evidence type="ECO:0000313" key="7">
    <source>
        <dbReference type="EMBL" id="OWF53923.1"/>
    </source>
</evidence>
<evidence type="ECO:0000256" key="2">
    <source>
        <dbReference type="ARBA" id="ARBA00023157"/>
    </source>
</evidence>
<name>A0A210QYQ6_MIZYE</name>
<keyword evidence="8" id="KW-1185">Reference proteome</keyword>
<dbReference type="STRING" id="6573.A0A210QYQ6"/>